<accession>A0A2A4B848</accession>
<comment type="caution">
    <text evidence="2">The sequence shown here is derived from an EMBL/GenBank/DDBJ whole genome shotgun (WGS) entry which is preliminary data.</text>
</comment>
<evidence type="ECO:0000313" key="2">
    <source>
        <dbReference type="EMBL" id="PCD04250.1"/>
    </source>
</evidence>
<proteinExistence type="predicted"/>
<dbReference type="Proteomes" id="UP000218366">
    <property type="component" value="Unassembled WGS sequence"/>
</dbReference>
<feature type="region of interest" description="Disordered" evidence="1">
    <location>
        <begin position="93"/>
        <end position="112"/>
    </location>
</feature>
<evidence type="ECO:0000256" key="1">
    <source>
        <dbReference type="SAM" id="MobiDB-lite"/>
    </source>
</evidence>
<dbReference type="OrthoDB" id="7571993at2"/>
<sequence length="112" mass="12112">MPVLTLIALLLGPQIWDGGGKEPIVRPPASGIGPILGDTERRVRAGRRSGQLSRAQARGFRRDASVIEDLSDRYTVDGMLSDSENAELRARAEAQRGIVDAQRLSPPTPSPR</sequence>
<dbReference type="EMBL" id="NWMW01000001">
    <property type="protein sequence ID" value="PCD04250.1"/>
    <property type="molecule type" value="Genomic_DNA"/>
</dbReference>
<name>A0A2A4B848_9SPHN</name>
<dbReference type="AlphaFoldDB" id="A0A2A4B848"/>
<keyword evidence="3" id="KW-1185">Reference proteome</keyword>
<reference evidence="2 3" key="1">
    <citation type="submission" date="2017-09" db="EMBL/GenBank/DDBJ databases">
        <title>Sphingomonas spermidinifaciens 9NM-10, whole genome shotgun sequence.</title>
        <authorList>
            <person name="Feng G."/>
            <person name="Zhu H."/>
        </authorList>
    </citation>
    <scope>NUCLEOTIDE SEQUENCE [LARGE SCALE GENOMIC DNA]</scope>
    <source>
        <strain evidence="2 3">9NM-10</strain>
    </source>
</reference>
<organism evidence="2 3">
    <name type="scientific">Sphingomonas spermidinifaciens</name>
    <dbReference type="NCBI Taxonomy" id="1141889"/>
    <lineage>
        <taxon>Bacteria</taxon>
        <taxon>Pseudomonadati</taxon>
        <taxon>Pseudomonadota</taxon>
        <taxon>Alphaproteobacteria</taxon>
        <taxon>Sphingomonadales</taxon>
        <taxon>Sphingomonadaceae</taxon>
        <taxon>Sphingomonas</taxon>
    </lineage>
</organism>
<gene>
    <name evidence="2" type="ORF">COC42_08165</name>
</gene>
<dbReference type="RefSeq" id="WP_096342645.1">
    <property type="nucleotide sequence ID" value="NZ_NWMW01000001.1"/>
</dbReference>
<feature type="region of interest" description="Disordered" evidence="1">
    <location>
        <begin position="20"/>
        <end position="58"/>
    </location>
</feature>
<protein>
    <submittedName>
        <fullName evidence="2">Uncharacterized protein</fullName>
    </submittedName>
</protein>
<evidence type="ECO:0000313" key="3">
    <source>
        <dbReference type="Proteomes" id="UP000218366"/>
    </source>
</evidence>